<proteinExistence type="predicted"/>
<keyword evidence="2" id="KW-0732">Signal</keyword>
<dbReference type="RefSeq" id="WP_378568168.1">
    <property type="nucleotide sequence ID" value="NZ_JBHSDL010000030.1"/>
</dbReference>
<dbReference type="Proteomes" id="UP001595844">
    <property type="component" value="Unassembled WGS sequence"/>
</dbReference>
<protein>
    <submittedName>
        <fullName evidence="5">Uncharacterized protein</fullName>
    </submittedName>
</protein>
<evidence type="ECO:0000256" key="2">
    <source>
        <dbReference type="SAM" id="SignalP"/>
    </source>
</evidence>
<accession>A0ABV8VN61</accession>
<evidence type="ECO:0000259" key="4">
    <source>
        <dbReference type="Pfam" id="PF24092"/>
    </source>
</evidence>
<feature type="region of interest" description="Disordered" evidence="1">
    <location>
        <begin position="352"/>
        <end position="371"/>
    </location>
</feature>
<gene>
    <name evidence="5" type="ORF">ACFO5K_25740</name>
</gene>
<dbReference type="EMBL" id="JBHSDL010000030">
    <property type="protein sequence ID" value="MFC4377488.1"/>
    <property type="molecule type" value="Genomic_DNA"/>
</dbReference>
<organism evidence="5 6">
    <name type="scientific">Nocardia halotolerans</name>
    <dbReference type="NCBI Taxonomy" id="1755878"/>
    <lineage>
        <taxon>Bacteria</taxon>
        <taxon>Bacillati</taxon>
        <taxon>Actinomycetota</taxon>
        <taxon>Actinomycetes</taxon>
        <taxon>Mycobacteriales</taxon>
        <taxon>Nocardiaceae</taxon>
        <taxon>Nocardia</taxon>
    </lineage>
</organism>
<dbReference type="Pfam" id="PF24092">
    <property type="entry name" value="DUF7373_C"/>
    <property type="match status" value="1"/>
</dbReference>
<evidence type="ECO:0000259" key="3">
    <source>
        <dbReference type="Pfam" id="PF24088"/>
    </source>
</evidence>
<dbReference type="InterPro" id="IPR056463">
    <property type="entry name" value="DUF7373_C"/>
</dbReference>
<reference evidence="6" key="1">
    <citation type="journal article" date="2019" name="Int. J. Syst. Evol. Microbiol.">
        <title>The Global Catalogue of Microorganisms (GCM) 10K type strain sequencing project: providing services to taxonomists for standard genome sequencing and annotation.</title>
        <authorList>
            <consortium name="The Broad Institute Genomics Platform"/>
            <consortium name="The Broad Institute Genome Sequencing Center for Infectious Disease"/>
            <person name="Wu L."/>
            <person name="Ma J."/>
        </authorList>
    </citation>
    <scope>NUCLEOTIDE SEQUENCE [LARGE SCALE GENOMIC DNA]</scope>
    <source>
        <strain evidence="6">IBRC-M 10490</strain>
    </source>
</reference>
<evidence type="ECO:0000313" key="5">
    <source>
        <dbReference type="EMBL" id="MFC4377488.1"/>
    </source>
</evidence>
<feature type="signal peptide" evidence="2">
    <location>
        <begin position="1"/>
        <end position="26"/>
    </location>
</feature>
<evidence type="ECO:0000313" key="6">
    <source>
        <dbReference type="Proteomes" id="UP001595844"/>
    </source>
</evidence>
<feature type="chain" id="PRO_5046398976" evidence="2">
    <location>
        <begin position="27"/>
        <end position="415"/>
    </location>
</feature>
<sequence>MQNSFHPSMSYARTRVLGCLAIAATAVLTVSGCGTTNGSPVPGEPDVRTLDVGSYAKATAPLDMRYDYHNDLSGAMNLAVVRLSEHVVTGIDIDPKIEFGTGSIAILDADKATEALANANKPTLERNQMMFGFASSSTDKEPDEPGKVPPGATFATVTVMQFPDDETAKRAAAEIEETDFAVAADQNERVSVPKYSAAHSHWRPGVATIGSTLAYGQYVVNLYLGTPEAELGALTALAEKAYDAQLPLLDRIPALSPAEMLFLPNDPDEMLRRTLNPDGLGAPDLGRQASMTLRGFLHKVRPRGYWDSVMTEAGVDRFSLSMSMSSATMLFRSRDDESAEKLLSQILERVYPTEAPPPSGLPGARCGEDPDDDYKTDRFRCAVMYRQYVATVESDQLTDAHQRAAAQYALLANSQ</sequence>
<evidence type="ECO:0000256" key="1">
    <source>
        <dbReference type="SAM" id="MobiDB-lite"/>
    </source>
</evidence>
<dbReference type="InterPro" id="IPR055797">
    <property type="entry name" value="DUF7373"/>
</dbReference>
<feature type="domain" description="DUF7373" evidence="4">
    <location>
        <begin position="270"/>
        <end position="414"/>
    </location>
</feature>
<dbReference type="Pfam" id="PF24088">
    <property type="entry name" value="DUF7373"/>
    <property type="match status" value="1"/>
</dbReference>
<keyword evidence="6" id="KW-1185">Reference proteome</keyword>
<comment type="caution">
    <text evidence="5">The sequence shown here is derived from an EMBL/GenBank/DDBJ whole genome shotgun (WGS) entry which is preliminary data.</text>
</comment>
<name>A0ABV8VN61_9NOCA</name>
<feature type="domain" description="DUF7373" evidence="3">
    <location>
        <begin position="71"/>
        <end position="264"/>
    </location>
</feature>